<dbReference type="InterPro" id="IPR053772">
    <property type="entry name" value="At1g61320/At1g61330-like"/>
</dbReference>
<dbReference type="Gramene" id="TraesWEE_scaffold_007384_01G000200.1">
    <property type="protein sequence ID" value="TraesWEE_scaffold_007384_01G000200.1"/>
    <property type="gene ID" value="TraesWEE_scaffold_007384_01G000200"/>
</dbReference>
<dbReference type="Pfam" id="PF00646">
    <property type="entry name" value="F-box"/>
    <property type="match status" value="1"/>
</dbReference>
<protein>
    <recommendedName>
        <fullName evidence="1">F-box domain-containing protein</fullName>
    </recommendedName>
</protein>
<dbReference type="AlphaFoldDB" id="A0A3B6SD83"/>
<dbReference type="Gene3D" id="3.80.10.10">
    <property type="entry name" value="Ribonuclease Inhibitor"/>
    <property type="match status" value="1"/>
</dbReference>
<dbReference type="PaxDb" id="4565-Traes_7AS_750B122E9.1"/>
<proteinExistence type="predicted"/>
<dbReference type="PROSITE" id="PS50181">
    <property type="entry name" value="FBOX"/>
    <property type="match status" value="1"/>
</dbReference>
<dbReference type="SUPFAM" id="SSF81383">
    <property type="entry name" value="F-box domain"/>
    <property type="match status" value="1"/>
</dbReference>
<dbReference type="Proteomes" id="UP000019116">
    <property type="component" value="Chromosome 7B"/>
</dbReference>
<dbReference type="STRING" id="4565.A0A3B6SD83"/>
<gene>
    <name evidence="2" type="primary">LOC123161102</name>
</gene>
<evidence type="ECO:0000313" key="3">
    <source>
        <dbReference type="Proteomes" id="UP000019116"/>
    </source>
</evidence>
<keyword evidence="3" id="KW-1185">Reference proteome</keyword>
<feature type="domain" description="F-box" evidence="1">
    <location>
        <begin position="30"/>
        <end position="65"/>
    </location>
</feature>
<dbReference type="EnsemblPlants" id="TraesCS7B02G068900.1">
    <property type="protein sequence ID" value="TraesCS7B02G068900.1"/>
    <property type="gene ID" value="TraesCS7B02G068900"/>
</dbReference>
<sequence>MDNDLTWARKRHMGSYESYQGKVFKKTRANVQFTDLPEDMLSMVLSKLPLKDAVRSGILSSKWKDRWMLCPKLRFDVLTVSKNVFYEQQYTQKFIKTVNAVMQQHQGMVVEELMIKFEFDCRILNHINSWVAFVVSSRTKSLALDIAPTDYFGRTDQYRFPLELLDNKSIFQLRHLKLSFASFELPPQFSGFPNLRTLDLYLLHVSRKDLQDMLSNCINLEWFSIFRCHLNDELTVACPLSKLLYFRVVHCRITKIVLNAAKLKTFIFYGRLYPVDLGDAPNLIHAFLDFYTPVTLEHALTILPKVLPSVQDLTLRASFELKMPLLMETSCKFSHLKCLDLWLILDDKEVDNILSLASLLRAAPFVETLGMNFRVFGVPHHVSEPIKSITRCPHNHLKNLHITGFSGTTTQLEFLVHVVESAHALEILTINGPNIARRDDKWLIRFRSLVRELERKYLHEIISPNVKLSIFSQNSKMLEGQKHMSFLEEIDAAILYYATHQ</sequence>
<dbReference type="Gramene" id="TraesCLE_scaffold_011942_01G000200.1">
    <property type="protein sequence ID" value="TraesCLE_scaffold_011942_01G000200.1"/>
    <property type="gene ID" value="TraesCLE_scaffold_011942_01G000200"/>
</dbReference>
<dbReference type="GeneID" id="123161102"/>
<dbReference type="PANTHER" id="PTHR34145:SF57">
    <property type="entry name" value="F-BOX DOMAIN-CONTAINING PROTEIN"/>
    <property type="match status" value="1"/>
</dbReference>
<dbReference type="KEGG" id="taes:123161102"/>
<dbReference type="InterPro" id="IPR001810">
    <property type="entry name" value="F-box_dom"/>
</dbReference>
<reference evidence="2" key="2">
    <citation type="submission" date="2018-10" db="UniProtKB">
        <authorList>
            <consortium name="EnsemblPlants"/>
        </authorList>
    </citation>
    <scope>IDENTIFICATION</scope>
</reference>
<dbReference type="Gramene" id="TraesLDM7B03G04073720.1">
    <property type="protein sequence ID" value="TraesLDM7B03G04073720.1"/>
    <property type="gene ID" value="TraesLDM7B03G04073720"/>
</dbReference>
<accession>A0A3B6SD83</accession>
<dbReference type="InterPro" id="IPR032675">
    <property type="entry name" value="LRR_dom_sf"/>
</dbReference>
<dbReference type="OMA" id="ITRCPHN"/>
<organism evidence="2">
    <name type="scientific">Triticum aestivum</name>
    <name type="common">Wheat</name>
    <dbReference type="NCBI Taxonomy" id="4565"/>
    <lineage>
        <taxon>Eukaryota</taxon>
        <taxon>Viridiplantae</taxon>
        <taxon>Streptophyta</taxon>
        <taxon>Embryophyta</taxon>
        <taxon>Tracheophyta</taxon>
        <taxon>Spermatophyta</taxon>
        <taxon>Magnoliopsida</taxon>
        <taxon>Liliopsida</taxon>
        <taxon>Poales</taxon>
        <taxon>Poaceae</taxon>
        <taxon>BOP clade</taxon>
        <taxon>Pooideae</taxon>
        <taxon>Triticodae</taxon>
        <taxon>Triticeae</taxon>
        <taxon>Triticinae</taxon>
        <taxon>Triticum</taxon>
    </lineage>
</organism>
<dbReference type="Gramene" id="TraesCS7B02G068900.1">
    <property type="protein sequence ID" value="TraesCS7B02G068900.1"/>
    <property type="gene ID" value="TraesCS7B02G068900"/>
</dbReference>
<dbReference type="PANTHER" id="PTHR34145">
    <property type="entry name" value="OS02G0105600 PROTEIN"/>
    <property type="match status" value="1"/>
</dbReference>
<name>A0A3B6SD83_WHEAT</name>
<dbReference type="Gramene" id="TraesARI5B03G02945610.1">
    <property type="protein sequence ID" value="TraesARI5B03G02945610.1"/>
    <property type="gene ID" value="TraesARI5B03G02945610"/>
</dbReference>
<dbReference type="Pfam" id="PF23622">
    <property type="entry name" value="LRR_At1g61320_AtMIF1"/>
    <property type="match status" value="1"/>
</dbReference>
<evidence type="ECO:0000259" key="1">
    <source>
        <dbReference type="PROSITE" id="PS50181"/>
    </source>
</evidence>
<dbReference type="RefSeq" id="XP_044434889.1">
    <property type="nucleotide sequence ID" value="XM_044578954.1"/>
</dbReference>
<dbReference type="InterPro" id="IPR055357">
    <property type="entry name" value="LRR_At1g61320_AtMIF1"/>
</dbReference>
<dbReference type="OrthoDB" id="594804at2759"/>
<dbReference type="SUPFAM" id="SSF52047">
    <property type="entry name" value="RNI-like"/>
    <property type="match status" value="1"/>
</dbReference>
<dbReference type="Gramene" id="TraesNOR7B03G04115400.1">
    <property type="protein sequence ID" value="TraesNOR7B03G04115400.1"/>
    <property type="gene ID" value="TraesNOR7B03G04115400"/>
</dbReference>
<dbReference type="Gramene" id="TraesCS7B03G0187300.1">
    <property type="protein sequence ID" value="TraesCS7B03G0187300.1.CDS"/>
    <property type="gene ID" value="TraesCS7B03G0187300"/>
</dbReference>
<reference evidence="2" key="1">
    <citation type="submission" date="2018-08" db="EMBL/GenBank/DDBJ databases">
        <authorList>
            <person name="Rossello M."/>
        </authorList>
    </citation>
    <scope>NUCLEOTIDE SEQUENCE [LARGE SCALE GENOMIC DNA]</scope>
    <source>
        <strain evidence="2">cv. Chinese Spring</strain>
    </source>
</reference>
<dbReference type="InterPro" id="IPR036047">
    <property type="entry name" value="F-box-like_dom_sf"/>
</dbReference>
<evidence type="ECO:0000313" key="2">
    <source>
        <dbReference type="EnsemblPlants" id="TraesCS7B02G068900.1"/>
    </source>
</evidence>
<dbReference type="Gramene" id="TraesROB_scaffold_009114_01G000200.1">
    <property type="protein sequence ID" value="TraesROB_scaffold_009114_01G000200.1"/>
    <property type="gene ID" value="TraesROB_scaffold_009114_01G000200"/>
</dbReference>